<proteinExistence type="predicted"/>
<dbReference type="KEGG" id="osn:115212340"/>
<dbReference type="PROSITE" id="PS50017">
    <property type="entry name" value="DEATH_DOMAIN"/>
    <property type="match status" value="1"/>
</dbReference>
<evidence type="ECO:0000313" key="3">
    <source>
        <dbReference type="RefSeq" id="XP_029637065.1"/>
    </source>
</evidence>
<evidence type="ECO:0000313" key="2">
    <source>
        <dbReference type="Proteomes" id="UP000515154"/>
    </source>
</evidence>
<dbReference type="SUPFAM" id="SSF47986">
    <property type="entry name" value="DEATH domain"/>
    <property type="match status" value="1"/>
</dbReference>
<dbReference type="InterPro" id="IPR013568">
    <property type="entry name" value="SEFIR_dom"/>
</dbReference>
<sequence>MDFRDVPFVYVPYEVRVKLLNLDIPSSGYGNNWKFLAGQLGFSGNQVLSLETKKSSHGSNTLKLFEEYSKDLSNTVGKLIEALKQIKRPRESNELEGAEKQILQAYDVSKISTFGLSLESEDKSSQYIYNSQNDAKSNNLDTYYSNFDAVTSISGYQHISLKSSSYYQKTSDYYSRHNSVKNSSKYFHEDLDNESSSSSLLQKNSGKYSSVDLKVTLPSKKFGNIRLFISYPDGEKSFLHHVLSLCQHLDLLFHCNVDLKNHRLSKQKVKDYFQHADFVLVCCNNEYKKSVESQSNLINDDNPQALHTKLIYDNMYKLSTSGRSIDHFIPVVLKGCTVSDIPDWLTKNNVFIWPSQKTDIISYITSKKQLLL</sequence>
<protein>
    <submittedName>
        <fullName evidence="3">Uncharacterized protein LOC115212340</fullName>
    </submittedName>
</protein>
<dbReference type="Pfam" id="PF00531">
    <property type="entry name" value="Death"/>
    <property type="match status" value="1"/>
</dbReference>
<dbReference type="InterPro" id="IPR000488">
    <property type="entry name" value="Death_dom"/>
</dbReference>
<dbReference type="GO" id="GO:0007165">
    <property type="term" value="P:signal transduction"/>
    <property type="evidence" value="ECO:0007669"/>
    <property type="project" value="InterPro"/>
</dbReference>
<name>A0A6P7SFU9_9MOLL</name>
<dbReference type="RefSeq" id="XP_029637065.1">
    <property type="nucleotide sequence ID" value="XM_029781205.2"/>
</dbReference>
<dbReference type="AlphaFoldDB" id="A0A6P7SFU9"/>
<feature type="domain" description="Death" evidence="1">
    <location>
        <begin position="30"/>
        <end position="99"/>
    </location>
</feature>
<keyword evidence="2" id="KW-1185">Reference proteome</keyword>
<gene>
    <name evidence="3" type="primary">LOC115212340</name>
</gene>
<organism evidence="2 3">
    <name type="scientific">Octopus sinensis</name>
    <name type="common">East Asian common octopus</name>
    <dbReference type="NCBI Taxonomy" id="2607531"/>
    <lineage>
        <taxon>Eukaryota</taxon>
        <taxon>Metazoa</taxon>
        <taxon>Spiralia</taxon>
        <taxon>Lophotrochozoa</taxon>
        <taxon>Mollusca</taxon>
        <taxon>Cephalopoda</taxon>
        <taxon>Coleoidea</taxon>
        <taxon>Octopodiformes</taxon>
        <taxon>Octopoda</taxon>
        <taxon>Incirrata</taxon>
        <taxon>Octopodidae</taxon>
        <taxon>Octopus</taxon>
    </lineage>
</organism>
<dbReference type="InterPro" id="IPR011029">
    <property type="entry name" value="DEATH-like_dom_sf"/>
</dbReference>
<dbReference type="Proteomes" id="UP000515154">
    <property type="component" value="Linkage group LG5"/>
</dbReference>
<reference evidence="3" key="1">
    <citation type="submission" date="2025-08" db="UniProtKB">
        <authorList>
            <consortium name="RefSeq"/>
        </authorList>
    </citation>
    <scope>IDENTIFICATION</scope>
</reference>
<dbReference type="Gene3D" id="1.10.533.10">
    <property type="entry name" value="Death Domain, Fas"/>
    <property type="match status" value="1"/>
</dbReference>
<accession>A0A6P7SFU9</accession>
<dbReference type="Pfam" id="PF08357">
    <property type="entry name" value="SEFIR"/>
    <property type="match status" value="1"/>
</dbReference>
<evidence type="ECO:0000259" key="1">
    <source>
        <dbReference type="PROSITE" id="PS50017"/>
    </source>
</evidence>